<keyword evidence="1" id="KW-0472">Membrane</keyword>
<feature type="transmembrane region" description="Helical" evidence="1">
    <location>
        <begin position="35"/>
        <end position="56"/>
    </location>
</feature>
<dbReference type="CTD" id="188837"/>
<reference evidence="2 3" key="1">
    <citation type="journal article" date="1998" name="Science">
        <title>Genome sequence of the nematode C. elegans: a platform for investigating biology.</title>
        <authorList>
            <consortium name="The C. elegans sequencing consortium"/>
            <person name="Sulson J.E."/>
            <person name="Waterston R."/>
        </authorList>
    </citation>
    <scope>NUCLEOTIDE SEQUENCE [LARGE SCALE GENOMIC DNA]</scope>
    <source>
        <strain evidence="2 3">Bristol N2</strain>
    </source>
</reference>
<dbReference type="InParanoid" id="Q22709"/>
<keyword evidence="3" id="KW-1185">Reference proteome</keyword>
<keyword evidence="1" id="KW-0812">Transmembrane</keyword>
<organism evidence="2 3">
    <name type="scientific">Caenorhabditis elegans</name>
    <dbReference type="NCBI Taxonomy" id="6239"/>
    <lineage>
        <taxon>Eukaryota</taxon>
        <taxon>Metazoa</taxon>
        <taxon>Ecdysozoa</taxon>
        <taxon>Nematoda</taxon>
        <taxon>Chromadorea</taxon>
        <taxon>Rhabditida</taxon>
        <taxon>Rhabditina</taxon>
        <taxon>Rhabditomorpha</taxon>
        <taxon>Rhabditoidea</taxon>
        <taxon>Rhabditidae</taxon>
        <taxon>Peloderinae</taxon>
        <taxon>Caenorhabditis</taxon>
    </lineage>
</organism>
<dbReference type="Bgee" id="WBGene00011974">
    <property type="expression patterns" value="Expressed in larva and 3 other cell types or tissues"/>
</dbReference>
<evidence type="ECO:0000313" key="2">
    <source>
        <dbReference type="EMBL" id="CAA88881.2"/>
    </source>
</evidence>
<feature type="transmembrane region" description="Helical" evidence="1">
    <location>
        <begin position="228"/>
        <end position="246"/>
    </location>
</feature>
<feature type="transmembrane region" description="Helical" evidence="1">
    <location>
        <begin position="157"/>
        <end position="176"/>
    </location>
</feature>
<sequence length="331" mass="37928">MYFYSIINIFADIAIFWLHASVARNEDKDHPLAQYVTYSAAPYFFNLFPTIMNSALFGLDISHLTDITQALKTFDYIILRDSTFKSIMLCTFIFMIVWSGVLIAGGLICCVSRDRRMSRCELTMRTGIPSAVGMIFSMAFYNGAFDVHEKMRFVPNYPFLMLNLGHLMFIFALAWGTMKIKNLTEPTDNQAEAIRQFQSLQIFGLITSVPMLYMQFQMFSTHSSRFLFSDYDCFVRLVFLAAVLLLEPFNSRFRFRERFYRTAHESPIAPAPDAVQVVKPLPRKMNIDEMTPNYGNAPPAYDDAQSLPTSWTITPPSKEYTGAQMTPVEAK</sequence>
<dbReference type="FunCoup" id="Q22709">
    <property type="interactions" value="1522"/>
</dbReference>
<accession>Q22709</accession>
<dbReference type="EMBL" id="BX284603">
    <property type="protein sequence ID" value="CAA88881.2"/>
    <property type="molecule type" value="Genomic_DNA"/>
</dbReference>
<feature type="transmembrane region" description="Helical" evidence="1">
    <location>
        <begin position="122"/>
        <end position="145"/>
    </location>
</feature>
<dbReference type="KEGG" id="cel:CELE_T24A11.2"/>
<dbReference type="Proteomes" id="UP000001940">
    <property type="component" value="Chromosome III"/>
</dbReference>
<dbReference type="OMA" id="CCIKRDR"/>
<dbReference type="WormBase" id="T24A11.2">
    <property type="protein sequence ID" value="CE34097"/>
    <property type="gene ID" value="WBGene00011974"/>
    <property type="gene designation" value="xbx-5"/>
</dbReference>
<feature type="transmembrane region" description="Helical" evidence="1">
    <location>
        <begin position="6"/>
        <end position="23"/>
    </location>
</feature>
<dbReference type="GeneID" id="188837"/>
<gene>
    <name evidence="2 4" type="primary">xbx-5</name>
    <name evidence="2" type="ORF">CELE_T24A11.2</name>
    <name evidence="4" type="ORF">T24A11.2</name>
</gene>
<dbReference type="AlphaFoldDB" id="Q22709"/>
<dbReference type="RefSeq" id="NP_497768.2">
    <property type="nucleotide sequence ID" value="NM_065367.4"/>
</dbReference>
<dbReference type="eggNOG" id="ENOG502TG8V">
    <property type="taxonomic scope" value="Eukaryota"/>
</dbReference>
<proteinExistence type="predicted"/>
<dbReference type="OrthoDB" id="5797654at2759"/>
<dbReference type="PaxDb" id="6239-T24A11.2"/>
<evidence type="ECO:0000313" key="4">
    <source>
        <dbReference type="WormBase" id="T24A11.2"/>
    </source>
</evidence>
<evidence type="ECO:0000256" key="1">
    <source>
        <dbReference type="SAM" id="Phobius"/>
    </source>
</evidence>
<dbReference type="PIR" id="T25212">
    <property type="entry name" value="T25212"/>
</dbReference>
<feature type="transmembrane region" description="Helical" evidence="1">
    <location>
        <begin position="197"/>
        <end position="216"/>
    </location>
</feature>
<dbReference type="HOGENOM" id="CLU_840037_0_0_1"/>
<dbReference type="AGR" id="WB:WBGene00011974"/>
<dbReference type="UCSC" id="T24A11.2">
    <property type="organism name" value="c. elegans"/>
</dbReference>
<feature type="transmembrane region" description="Helical" evidence="1">
    <location>
        <begin position="86"/>
        <end position="110"/>
    </location>
</feature>
<evidence type="ECO:0000313" key="3">
    <source>
        <dbReference type="Proteomes" id="UP000001940"/>
    </source>
</evidence>
<name>Q22709_CAEEL</name>
<keyword evidence="1" id="KW-1133">Transmembrane helix</keyword>
<protein>
    <submittedName>
        <fullName evidence="2">X-BoX promoter element regulated</fullName>
    </submittedName>
</protein>